<name>A0A1M4ZRS1_9FIRM</name>
<dbReference type="AlphaFoldDB" id="A0A1M4ZRS1"/>
<sequence length="179" mass="19714">MKKILLCFMLIGILVFSFAACSDEAVDENQNGNGQNGGQQDEVEDEANYEFEHNGALITVNMEASEVLSKLGEERSYFEAPSCAFDGIDKIYSYGSFEVHTYPSGDTDYVSAIILKDDSVVTSEGVYIGDTKDKVLGTYGEDYQNMDGAFVYEQGEGKLQFIFVDDTVAAIEYIATESK</sequence>
<dbReference type="RefSeq" id="WP_073271894.1">
    <property type="nucleotide sequence ID" value="NZ_FQTU01000019.1"/>
</dbReference>
<evidence type="ECO:0000256" key="1">
    <source>
        <dbReference type="SAM" id="SignalP"/>
    </source>
</evidence>
<feature type="chain" id="PRO_5039595631" description="Lipoprotein" evidence="1">
    <location>
        <begin position="20"/>
        <end position="179"/>
    </location>
</feature>
<evidence type="ECO:0000313" key="2">
    <source>
        <dbReference type="EMBL" id="SHF20615.1"/>
    </source>
</evidence>
<dbReference type="EMBL" id="FQTU01000019">
    <property type="protein sequence ID" value="SHF20615.1"/>
    <property type="molecule type" value="Genomic_DNA"/>
</dbReference>
<evidence type="ECO:0000313" key="3">
    <source>
        <dbReference type="Proteomes" id="UP000184251"/>
    </source>
</evidence>
<accession>A0A1M4ZRS1</accession>
<organism evidence="2 3">
    <name type="scientific">Alkalibacter saccharofermentans DSM 14828</name>
    <dbReference type="NCBI Taxonomy" id="1120975"/>
    <lineage>
        <taxon>Bacteria</taxon>
        <taxon>Bacillati</taxon>
        <taxon>Bacillota</taxon>
        <taxon>Clostridia</taxon>
        <taxon>Eubacteriales</taxon>
        <taxon>Eubacteriaceae</taxon>
        <taxon>Alkalibacter</taxon>
    </lineage>
</organism>
<gene>
    <name evidence="2" type="ORF">SAMN02746064_02119</name>
</gene>
<keyword evidence="1" id="KW-0732">Signal</keyword>
<protein>
    <recommendedName>
        <fullName evidence="4">Lipoprotein</fullName>
    </recommendedName>
</protein>
<reference evidence="2 3" key="1">
    <citation type="submission" date="2016-11" db="EMBL/GenBank/DDBJ databases">
        <authorList>
            <person name="Jaros S."/>
            <person name="Januszkiewicz K."/>
            <person name="Wedrychowicz H."/>
        </authorList>
    </citation>
    <scope>NUCLEOTIDE SEQUENCE [LARGE SCALE GENOMIC DNA]</scope>
    <source>
        <strain evidence="2 3">DSM 14828</strain>
    </source>
</reference>
<feature type="signal peptide" evidence="1">
    <location>
        <begin position="1"/>
        <end position="19"/>
    </location>
</feature>
<dbReference type="OrthoDB" id="2584069at2"/>
<proteinExistence type="predicted"/>
<dbReference type="STRING" id="1120975.SAMN02746064_02119"/>
<evidence type="ECO:0008006" key="4">
    <source>
        <dbReference type="Google" id="ProtNLM"/>
    </source>
</evidence>
<keyword evidence="3" id="KW-1185">Reference proteome</keyword>
<dbReference type="Proteomes" id="UP000184251">
    <property type="component" value="Unassembled WGS sequence"/>
</dbReference>
<dbReference type="PROSITE" id="PS51257">
    <property type="entry name" value="PROKAR_LIPOPROTEIN"/>
    <property type="match status" value="1"/>
</dbReference>